<dbReference type="Gene3D" id="1.25.40.20">
    <property type="entry name" value="Ankyrin repeat-containing domain"/>
    <property type="match status" value="3"/>
</dbReference>
<evidence type="ECO:0000256" key="3">
    <source>
        <dbReference type="ARBA" id="ARBA00023242"/>
    </source>
</evidence>
<evidence type="ECO:0000256" key="5">
    <source>
        <dbReference type="SAM" id="MobiDB-lite"/>
    </source>
</evidence>
<dbReference type="GO" id="GO:0008270">
    <property type="term" value="F:zinc ion binding"/>
    <property type="evidence" value="ECO:0007669"/>
    <property type="project" value="InterPro"/>
</dbReference>
<dbReference type="InterPro" id="IPR004046">
    <property type="entry name" value="GST_C"/>
</dbReference>
<comment type="caution">
    <text evidence="8">The sequence shown here is derived from an EMBL/GenBank/DDBJ whole genome shotgun (WGS) entry which is preliminary data.</text>
</comment>
<dbReference type="Gene3D" id="3.40.50.300">
    <property type="entry name" value="P-loop containing nucleotide triphosphate hydrolases"/>
    <property type="match status" value="1"/>
</dbReference>
<dbReference type="InterPro" id="IPR054471">
    <property type="entry name" value="GPIID_WHD"/>
</dbReference>
<dbReference type="Proteomes" id="UP000028545">
    <property type="component" value="Unassembled WGS sequence"/>
</dbReference>
<dbReference type="PROSITE" id="PS50405">
    <property type="entry name" value="GST_CTER"/>
    <property type="match status" value="1"/>
</dbReference>
<dbReference type="VEuPathDB" id="FungiDB:SAPIO_CDS6203"/>
<accession>A0A084G490</accession>
<name>A0A084G490_PSEDA</name>
<dbReference type="InterPro" id="IPR036770">
    <property type="entry name" value="Ankyrin_rpt-contain_sf"/>
</dbReference>
<gene>
    <name evidence="8" type="ORF">SAPIO_CDS6203</name>
</gene>
<feature type="domain" description="GST N-terminal" evidence="6">
    <location>
        <begin position="4"/>
        <end position="88"/>
    </location>
</feature>
<dbReference type="Gene3D" id="1.20.1050.130">
    <property type="match status" value="1"/>
</dbReference>
<evidence type="ECO:0000256" key="2">
    <source>
        <dbReference type="ARBA" id="ARBA00022737"/>
    </source>
</evidence>
<proteinExistence type="inferred from homology"/>
<feature type="repeat" description="ANK" evidence="4">
    <location>
        <begin position="1481"/>
        <end position="1513"/>
    </location>
</feature>
<dbReference type="InterPro" id="IPR027417">
    <property type="entry name" value="P-loop_NTPase"/>
</dbReference>
<dbReference type="SFLD" id="SFLDG01151">
    <property type="entry name" value="Main.2:_Nu-like"/>
    <property type="match status" value="1"/>
</dbReference>
<dbReference type="GO" id="GO:0006351">
    <property type="term" value="P:DNA-templated transcription"/>
    <property type="evidence" value="ECO:0007669"/>
    <property type="project" value="InterPro"/>
</dbReference>
<dbReference type="InterPro" id="IPR004045">
    <property type="entry name" value="Glutathione_S-Trfase_N"/>
</dbReference>
<dbReference type="SUPFAM" id="SSF48403">
    <property type="entry name" value="Ankyrin repeat"/>
    <property type="match status" value="3"/>
</dbReference>
<dbReference type="InterPro" id="IPR036282">
    <property type="entry name" value="Glutathione-S-Trfase_C_sf"/>
</dbReference>
<dbReference type="Pfam" id="PF04082">
    <property type="entry name" value="Fungal_trans"/>
    <property type="match status" value="1"/>
</dbReference>
<dbReference type="InterPro" id="IPR010987">
    <property type="entry name" value="Glutathione-S-Trfase_C-like"/>
</dbReference>
<feature type="compositionally biased region" description="Polar residues" evidence="5">
    <location>
        <begin position="705"/>
        <end position="728"/>
    </location>
</feature>
<reference evidence="8 9" key="1">
    <citation type="journal article" date="2014" name="Genome Announc.">
        <title>Draft genome sequence of the pathogenic fungus Scedosporium apiospermum.</title>
        <authorList>
            <person name="Vandeputte P."/>
            <person name="Ghamrawi S."/>
            <person name="Rechenmann M."/>
            <person name="Iltis A."/>
            <person name="Giraud S."/>
            <person name="Fleury M."/>
            <person name="Thornton C."/>
            <person name="Delhaes L."/>
            <person name="Meyer W."/>
            <person name="Papon N."/>
            <person name="Bouchara J.P."/>
        </authorList>
    </citation>
    <scope>NUCLEOTIDE SEQUENCE [LARGE SCALE GENOMIC DNA]</scope>
    <source>
        <strain evidence="8 9">IHEM 14462</strain>
    </source>
</reference>
<dbReference type="InterPro" id="IPR056884">
    <property type="entry name" value="NPHP3-like_N"/>
</dbReference>
<organism evidence="8 9">
    <name type="scientific">Pseudallescheria apiosperma</name>
    <name type="common">Scedosporium apiospermum</name>
    <dbReference type="NCBI Taxonomy" id="563466"/>
    <lineage>
        <taxon>Eukaryota</taxon>
        <taxon>Fungi</taxon>
        <taxon>Dikarya</taxon>
        <taxon>Ascomycota</taxon>
        <taxon>Pezizomycotina</taxon>
        <taxon>Sordariomycetes</taxon>
        <taxon>Hypocreomycetidae</taxon>
        <taxon>Microascales</taxon>
        <taxon>Microascaceae</taxon>
        <taxon>Scedosporium</taxon>
    </lineage>
</organism>
<dbReference type="GO" id="GO:0003677">
    <property type="term" value="F:DNA binding"/>
    <property type="evidence" value="ECO:0007669"/>
    <property type="project" value="InterPro"/>
</dbReference>
<feature type="compositionally biased region" description="Polar residues" evidence="5">
    <location>
        <begin position="229"/>
        <end position="250"/>
    </location>
</feature>
<dbReference type="RefSeq" id="XP_016641951.1">
    <property type="nucleotide sequence ID" value="XM_016788370.1"/>
</dbReference>
<dbReference type="SFLD" id="SFLDG00358">
    <property type="entry name" value="Main_(cytGST)"/>
    <property type="match status" value="1"/>
</dbReference>
<feature type="region of interest" description="Disordered" evidence="5">
    <location>
        <begin position="692"/>
        <end position="737"/>
    </location>
</feature>
<feature type="repeat" description="ANK" evidence="4">
    <location>
        <begin position="1513"/>
        <end position="1545"/>
    </location>
</feature>
<feature type="region of interest" description="Disordered" evidence="5">
    <location>
        <begin position="308"/>
        <end position="341"/>
    </location>
</feature>
<dbReference type="InterPro" id="IPR002110">
    <property type="entry name" value="Ankyrin_rpt"/>
</dbReference>
<dbReference type="SUPFAM" id="SSF47616">
    <property type="entry name" value="GST C-terminal domain-like"/>
    <property type="match status" value="1"/>
</dbReference>
<dbReference type="CDD" id="cd03048">
    <property type="entry name" value="GST_N_Ure2p_like"/>
    <property type="match status" value="1"/>
</dbReference>
<dbReference type="SMART" id="SM00248">
    <property type="entry name" value="ANK"/>
    <property type="match status" value="10"/>
</dbReference>
<feature type="repeat" description="ANK" evidence="4">
    <location>
        <begin position="1577"/>
        <end position="1609"/>
    </location>
</feature>
<keyword evidence="3" id="KW-0539">Nucleus</keyword>
<evidence type="ECO:0000259" key="7">
    <source>
        <dbReference type="PROSITE" id="PS50405"/>
    </source>
</evidence>
<dbReference type="EMBL" id="JOWA01000101">
    <property type="protein sequence ID" value="KEZ42152.1"/>
    <property type="molecule type" value="Genomic_DNA"/>
</dbReference>
<dbReference type="PROSITE" id="PS50297">
    <property type="entry name" value="ANK_REP_REGION"/>
    <property type="match status" value="5"/>
</dbReference>
<dbReference type="PANTHER" id="PTHR10039:SF15">
    <property type="entry name" value="NACHT DOMAIN-CONTAINING PROTEIN"/>
    <property type="match status" value="1"/>
</dbReference>
<dbReference type="InterPro" id="IPR040079">
    <property type="entry name" value="Glutathione_S-Trfase"/>
</dbReference>
<dbReference type="KEGG" id="sapo:SAPIO_CDS6203"/>
<evidence type="ECO:0000259" key="6">
    <source>
        <dbReference type="PROSITE" id="PS50404"/>
    </source>
</evidence>
<protein>
    <submittedName>
        <fullName evidence="8">Uncharacterized protein</fullName>
    </submittedName>
</protein>
<evidence type="ECO:0000313" key="8">
    <source>
        <dbReference type="EMBL" id="KEZ42152.1"/>
    </source>
</evidence>
<dbReference type="SMART" id="SM00906">
    <property type="entry name" value="Fungal_trans"/>
    <property type="match status" value="1"/>
</dbReference>
<evidence type="ECO:0000256" key="4">
    <source>
        <dbReference type="PROSITE-ProRule" id="PRU00023"/>
    </source>
</evidence>
<dbReference type="OrthoDB" id="448455at2759"/>
<keyword evidence="2" id="KW-0677">Repeat</keyword>
<dbReference type="Pfam" id="PF02798">
    <property type="entry name" value="GST_N"/>
    <property type="match status" value="1"/>
</dbReference>
<dbReference type="CDD" id="cd12148">
    <property type="entry name" value="fungal_TF_MHR"/>
    <property type="match status" value="1"/>
</dbReference>
<dbReference type="PANTHER" id="PTHR10039">
    <property type="entry name" value="AMELOGENIN"/>
    <property type="match status" value="1"/>
</dbReference>
<feature type="repeat" description="ANK" evidence="4">
    <location>
        <begin position="1760"/>
        <end position="1792"/>
    </location>
</feature>
<keyword evidence="4" id="KW-0040">ANK repeat</keyword>
<feature type="compositionally biased region" description="Polar residues" evidence="5">
    <location>
        <begin position="312"/>
        <end position="323"/>
    </location>
</feature>
<feature type="region of interest" description="Disordered" evidence="5">
    <location>
        <begin position="221"/>
        <end position="267"/>
    </location>
</feature>
<feature type="domain" description="GST C-terminal" evidence="7">
    <location>
        <begin position="94"/>
        <end position="230"/>
    </location>
</feature>
<dbReference type="Pfam" id="PF13857">
    <property type="entry name" value="Ank_5"/>
    <property type="match status" value="1"/>
</dbReference>
<dbReference type="InterPro" id="IPR036249">
    <property type="entry name" value="Thioredoxin-like_sf"/>
</dbReference>
<dbReference type="HOGENOM" id="CLU_234275_0_0_1"/>
<dbReference type="Pfam" id="PF24883">
    <property type="entry name" value="NPHP3_N"/>
    <property type="match status" value="1"/>
</dbReference>
<evidence type="ECO:0000256" key="1">
    <source>
        <dbReference type="ARBA" id="ARBA00007409"/>
    </source>
</evidence>
<dbReference type="SUPFAM" id="SSF52540">
    <property type="entry name" value="P-loop containing nucleoside triphosphate hydrolases"/>
    <property type="match status" value="1"/>
</dbReference>
<dbReference type="PROSITE" id="PS50088">
    <property type="entry name" value="ANK_REPEAT"/>
    <property type="match status" value="5"/>
</dbReference>
<dbReference type="InterPro" id="IPR007219">
    <property type="entry name" value="XnlR_reg_dom"/>
</dbReference>
<sequence>MSEPQFTLYSTAVGPNGWKVAMVLSELGLTYKTIFLDFSQNEQKGPEFTKLNPNGRIPAIIDHQNNDFVLWESNAIIEYIALKYDKEHKLSFPDFENQQITRQWLYFQASGQGPYYGQAVWFIKEHGGEPKAVVERYQNETRRVIKVLESVLSKQDWLVGGKMSIADIAFLQWNTSADRIILGRDFIDKEAPHVRKCMDAMLGRPAIDKVVQERIKMLSGPGEAFHDQPFSTTPDPNLQNRSQAQRTTTVVDEPEPSDSGSTLAPSEADSVWSKVVSHYHPDVPDGRRVMYVGEQWTLAYVMRWKDPPSGASEDTVSGTSAASPTGIHVSMPIEDSAPSPAQKRVSPLVTELTGQAELPARIQQGLIDSYFTRNHRLYPIVNERDLRSSYQSGTISPVLLHSILYAAALHAPDAIIYRAGFDSRQACLLSLYRRAKTAYMLHDDDGTADQLSSVQAAFLLHNMWQAPTATMDPWTWLGLAIRTAQNIGMHRSTKQSALKDADKRLWKRIWWCLYARDRQMASGLGKPILIRDQDCDVEPLDEDDFEEEDSSEMRLFVIHQAKLGVFYGSVISSLFTAVPRDSVAKSVDRATIIRQLQQWRQELPAAIQWENRPRCSPEVFPFLALLLEVLYNSSALFGAMTVHAFRGADSEQQLSLCMIAMRSLSSMYFAAGWIRNMFRTLAEKRASRMTLSSVQNRPGEAEPVQASTKLSNPTVGSSFERTVTTDSCDSGIPEGIQDGPDLLERLEMWPDPTTMDAVGYLSMSIGDFINPSTMDDTSMLNLDPGLMRWKANENRDAVCNSNGYPDEVMHPTDLEILALRKISGHMGMADPFGIIGVIGVAGQIVQATVKFGLDWKEAPAYARSFMAEIQALKTVLSETNTNILLNVDFKDLFHGRHSTLLSQLGETARDTDTHAMVSACKKELGSLLEDLKRRANGHPIGWERLKGAFLAKTTREAVESLHRQCRTLNSLVALDALSLSVSIHKEVREVRKEQQSWCADGESKAIVDWLSAVDYGPEQSSFIERRQEGTGQWFLNSPQYREWIKAAKQTLFCPGIPGAGKTILTSIVVDDLHTRFQSNEQVGIAYLYCDFRRKNEQKAGDLLASLLKQLTQGRSSLPECMKSLHDSHRDKRTRPLFDEISSNLHTVAALYSKTFIIIDALDECERNDGRRARFLTEVFNLQGTCGANIFATSRHIPEITDRFSTSTMLEIRASDEDFRKYLDGRISQSGLASLNACREEIKNEITKAADGSNKRTCRKIKDALKTLPTGPKAYDNAYDEAMKRIADSDADSEDLAKQVLSWITCARRRLTSLEIQHALAVVAGDPELDKENLPSVDDIVLVCIGLVTIDEESGIIRLVHYTAQEYFERMRKVWFPNAEADIAKVCVAYLSFRTFDDGFCPTDEGIRDRGLLNPLFEYAARNWVSHVRSALPDADPFISSFLSSGSKVPSSCLLLELRDEQELNAEWLLERHVEVNVRDTEWKTPLHHAVLGSWTRCVQLILERGAEMTVDIDNMTPFHYTAWTANEEIAQIFLDAGVSVNSIVKRRVWLASYREGKLSYEPINDPHCPQEKINTPQGLTALHYAALTGNSQMARFFLEHGANPNAVSEYGETPLHLALKQDIHGQKWVPGNGDRWNDPDFRIELMLDYIAYDSDGEEEYRIAMDTIHKHRLDVVNTLLDHPEIDMTARDAYGASLLHCIRYGESGSQTILQMLLEKNISVSVRNLKGQTPLHLACLAGDANCLPILIGNGANAMFADEDGLNALHYAARSGDEKTIRLLLDIATDGDSKALATARDRRGRNTLHHLLSGSEGGHLEAVQCLLTNGVGVNDLDDDGNSSLAVYIAKWPFPRKVREVQLLFQSGADPSFTTAEGGLGLGHLYAKSYELEVELLSVLMSSGVDLRMQDVEGRTILHHSAIEGSLTEDALDFLCNRIGLSRDSPDALGLTPLDYATKMRKIDRHLDTFDRHRWLRTEEILRSQ</sequence>
<dbReference type="Pfam" id="PF22939">
    <property type="entry name" value="WHD_GPIID"/>
    <property type="match status" value="1"/>
</dbReference>
<dbReference type="Pfam" id="PF12796">
    <property type="entry name" value="Ank_2"/>
    <property type="match status" value="2"/>
</dbReference>
<dbReference type="SFLD" id="SFLDS00019">
    <property type="entry name" value="Glutathione_Transferase_(cytos"/>
    <property type="match status" value="1"/>
</dbReference>
<evidence type="ECO:0000313" key="9">
    <source>
        <dbReference type="Proteomes" id="UP000028545"/>
    </source>
</evidence>
<feature type="repeat" description="ANK" evidence="4">
    <location>
        <begin position="1727"/>
        <end position="1759"/>
    </location>
</feature>
<dbReference type="PROSITE" id="PS50404">
    <property type="entry name" value="GST_NTER"/>
    <property type="match status" value="1"/>
</dbReference>
<dbReference type="GeneID" id="27725275"/>
<dbReference type="SUPFAM" id="SSF52833">
    <property type="entry name" value="Thioredoxin-like"/>
    <property type="match status" value="1"/>
</dbReference>
<keyword evidence="9" id="KW-1185">Reference proteome</keyword>
<dbReference type="Pfam" id="PF00043">
    <property type="entry name" value="GST_C"/>
    <property type="match status" value="1"/>
</dbReference>
<comment type="similarity">
    <text evidence="1">Belongs to the GST superfamily.</text>
</comment>